<dbReference type="Proteomes" id="UP001183809">
    <property type="component" value="Unassembled WGS sequence"/>
</dbReference>
<evidence type="ECO:0000313" key="3">
    <source>
        <dbReference type="Proteomes" id="UP001183809"/>
    </source>
</evidence>
<protein>
    <recommendedName>
        <fullName evidence="1">DUF6841 domain-containing protein</fullName>
    </recommendedName>
</protein>
<dbReference type="RefSeq" id="WP_311698556.1">
    <property type="nucleotide sequence ID" value="NZ_JAVREY010000047.1"/>
</dbReference>
<sequence length="161" mass="18303">MTPSSTRLELDETYLEITDWFFGNYLPRWVTAVEETDDASFIGDYWTAPLWVGDESGPVSLAPTAQDVTAWFQATFDRLKAAGYTRTVVVDNRVTIFNKHGGAIDAIWSRLRADESEIERIAVHFVIARRGEELRIVAIEATFTDSDSLDEVWPIRRSEGR</sequence>
<name>A0ABU2U1P2_9ACTN</name>
<dbReference type="EMBL" id="JAVREY010000047">
    <property type="protein sequence ID" value="MDT0467094.1"/>
    <property type="molecule type" value="Genomic_DNA"/>
</dbReference>
<gene>
    <name evidence="2" type="ORF">RM764_29515</name>
</gene>
<evidence type="ECO:0000313" key="2">
    <source>
        <dbReference type="EMBL" id="MDT0467094.1"/>
    </source>
</evidence>
<accession>A0ABU2U1P2</accession>
<reference evidence="3" key="1">
    <citation type="submission" date="2023-07" db="EMBL/GenBank/DDBJ databases">
        <title>30 novel species of actinomycetes from the DSMZ collection.</title>
        <authorList>
            <person name="Nouioui I."/>
        </authorList>
    </citation>
    <scope>NUCLEOTIDE SEQUENCE [LARGE SCALE GENOMIC DNA]</scope>
    <source>
        <strain evidence="3">DSM 41699</strain>
    </source>
</reference>
<organism evidence="2 3">
    <name type="scientific">Streptomyces gibsoniae</name>
    <dbReference type="NCBI Taxonomy" id="3075529"/>
    <lineage>
        <taxon>Bacteria</taxon>
        <taxon>Bacillati</taxon>
        <taxon>Actinomycetota</taxon>
        <taxon>Actinomycetes</taxon>
        <taxon>Kitasatosporales</taxon>
        <taxon>Streptomycetaceae</taxon>
        <taxon>Streptomyces</taxon>
    </lineage>
</organism>
<comment type="caution">
    <text evidence="2">The sequence shown here is derived from an EMBL/GenBank/DDBJ whole genome shotgun (WGS) entry which is preliminary data.</text>
</comment>
<dbReference type="InterPro" id="IPR049219">
    <property type="entry name" value="DUF6841"/>
</dbReference>
<keyword evidence="3" id="KW-1185">Reference proteome</keyword>
<evidence type="ECO:0000259" key="1">
    <source>
        <dbReference type="Pfam" id="PF20795"/>
    </source>
</evidence>
<dbReference type="Pfam" id="PF20795">
    <property type="entry name" value="DUF6841"/>
    <property type="match status" value="1"/>
</dbReference>
<feature type="domain" description="DUF6841" evidence="1">
    <location>
        <begin position="16"/>
        <end position="142"/>
    </location>
</feature>
<proteinExistence type="predicted"/>